<dbReference type="OrthoDB" id="1907642at2"/>
<organism evidence="1 2">
    <name type="scientific">Oceanobacillus limi</name>
    <dbReference type="NCBI Taxonomy" id="930131"/>
    <lineage>
        <taxon>Bacteria</taxon>
        <taxon>Bacillati</taxon>
        <taxon>Bacillota</taxon>
        <taxon>Bacilli</taxon>
        <taxon>Bacillales</taxon>
        <taxon>Bacillaceae</taxon>
        <taxon>Oceanobacillus</taxon>
    </lineage>
</organism>
<dbReference type="EMBL" id="FOHE01000003">
    <property type="protein sequence ID" value="SES88472.1"/>
    <property type="molecule type" value="Genomic_DNA"/>
</dbReference>
<protein>
    <submittedName>
        <fullName evidence="1">Accessory Sec system S-layer assembly protein</fullName>
    </submittedName>
</protein>
<dbReference type="NCBIfam" id="TIGR04399">
    <property type="entry name" value="acc_Sec_SLAP"/>
    <property type="match status" value="1"/>
</dbReference>
<dbReference type="InterPro" id="IPR030910">
    <property type="entry name" value="SLAP_dom"/>
</dbReference>
<accession>A0A1I0A2V7</accession>
<dbReference type="STRING" id="930131.SAMN05216389_10349"/>
<keyword evidence="2" id="KW-1185">Reference proteome</keyword>
<dbReference type="RefSeq" id="WP_090867302.1">
    <property type="nucleotide sequence ID" value="NZ_FOHE01000003.1"/>
</dbReference>
<name>A0A1I0A2V7_9BACI</name>
<evidence type="ECO:0000313" key="1">
    <source>
        <dbReference type="EMBL" id="SES88472.1"/>
    </source>
</evidence>
<gene>
    <name evidence="1" type="ORF">SAMN05216389_10349</name>
</gene>
<dbReference type="AlphaFoldDB" id="A0A1I0A2V7"/>
<dbReference type="InterPro" id="IPR030911">
    <property type="entry name" value="Sec_acc_SLAP"/>
</dbReference>
<sequence length="292" mass="33136">MFNFSRSKKKKTEDNVTDAAEYLASEVNGSSTENKETTLSIPDEWKLTDEERYVYAFHNSESPKLRENQISIYGMELSKRKDSITVTGLIRSTVSKSIQFGKTAILLLNADKEPIARKEFDLSKLGTIPPNSARPWSFVFGRSELSMNIDELVDDWSLAFELKREHQLDLEESWEKSIAQETKESLEKLVKNAPSLKSGEVNFMGIEAKKKDSGELVVTLLIRNGSNKNIHLEQIPLGIKDASDQEVARGSFKMENFTVKANTSKPWSFVFPASMILVDEVDLTKWRAYPIQ</sequence>
<proteinExistence type="predicted"/>
<reference evidence="1 2" key="1">
    <citation type="submission" date="2016-10" db="EMBL/GenBank/DDBJ databases">
        <authorList>
            <person name="de Groot N.N."/>
        </authorList>
    </citation>
    <scope>NUCLEOTIDE SEQUENCE [LARGE SCALE GENOMIC DNA]</scope>
    <source>
        <strain evidence="1 2">IBRC-M 10780</strain>
    </source>
</reference>
<dbReference type="Proteomes" id="UP000198618">
    <property type="component" value="Unassembled WGS sequence"/>
</dbReference>
<evidence type="ECO:0000313" key="2">
    <source>
        <dbReference type="Proteomes" id="UP000198618"/>
    </source>
</evidence>
<dbReference type="NCBIfam" id="TIGR04398">
    <property type="entry name" value="SLAP_DUP"/>
    <property type="match status" value="2"/>
</dbReference>